<dbReference type="Pfam" id="PF21527">
    <property type="entry name" value="Stv"/>
    <property type="match status" value="1"/>
</dbReference>
<protein>
    <recommendedName>
        <fullName evidence="1">Putative adhesin Stv domain-containing protein</fullName>
    </recommendedName>
</protein>
<keyword evidence="3" id="KW-1185">Reference proteome</keyword>
<sequence>MSKKYSGLEWTAWFHGGFQPGLIALEDDQSKMVTVPGNVLLLTYTAIGTSLAAQRAVSLYNEITRVGRPSLRKFVFDEHQKTVNFKTFSGKTEPNQLVQFEISPKQAFPTETEGGGTVYNYSLSAIDATYGAKMGVRMKDGGNRLHGLNHDGCYLADVLNILGRLNGPQVLHFLCCREHGIEEGGDNPCRTERLRTA</sequence>
<dbReference type="RefSeq" id="WP_252081877.1">
    <property type="nucleotide sequence ID" value="NZ_CP092418.1"/>
</dbReference>
<evidence type="ECO:0000313" key="2">
    <source>
        <dbReference type="EMBL" id="USD19783.1"/>
    </source>
</evidence>
<feature type="domain" description="Putative adhesin Stv" evidence="1">
    <location>
        <begin position="15"/>
        <end position="178"/>
    </location>
</feature>
<name>A0ABY4V681_9GAMM</name>
<dbReference type="Proteomes" id="UP001055658">
    <property type="component" value="Chromosome"/>
</dbReference>
<proteinExistence type="predicted"/>
<dbReference type="InterPro" id="IPR049002">
    <property type="entry name" value="Stv"/>
</dbReference>
<evidence type="ECO:0000313" key="3">
    <source>
        <dbReference type="Proteomes" id="UP001055658"/>
    </source>
</evidence>
<accession>A0ABY4V681</accession>
<dbReference type="EMBL" id="CP092418">
    <property type="protein sequence ID" value="USD19783.1"/>
    <property type="molecule type" value="Genomic_DNA"/>
</dbReference>
<reference evidence="2" key="1">
    <citation type="submission" date="2022-02" db="EMBL/GenBank/DDBJ databases">
        <title>Coral-associated bacteria.</title>
        <authorList>
            <person name="Tang K."/>
            <person name="Wang X."/>
        </authorList>
    </citation>
    <scope>NUCLEOTIDE SEQUENCE</scope>
    <source>
        <strain evidence="2">SCSIO 43006</strain>
    </source>
</reference>
<organism evidence="2 3">
    <name type="scientific">Microbulbifer variabilis</name>
    <dbReference type="NCBI Taxonomy" id="266805"/>
    <lineage>
        <taxon>Bacteria</taxon>
        <taxon>Pseudomonadati</taxon>
        <taxon>Pseudomonadota</taxon>
        <taxon>Gammaproteobacteria</taxon>
        <taxon>Cellvibrionales</taxon>
        <taxon>Microbulbiferaceae</taxon>
        <taxon>Microbulbifer</taxon>
    </lineage>
</organism>
<gene>
    <name evidence="2" type="ORF">MJO52_11885</name>
</gene>
<evidence type="ECO:0000259" key="1">
    <source>
        <dbReference type="Pfam" id="PF21527"/>
    </source>
</evidence>